<sequence length="133" mass="14344">MKHLLTIPALLLATPIATGTPILEDWKSSLVLNYQSGDSLRVACEDKEQNCEVQIVVDSRSFSFTSIDLSGLSIVADRANLYSVQGGDRSSNFAFNVSVICPNETSQDCMAEASVVDGRIGPVTVSFIPPRVH</sequence>
<dbReference type="AlphaFoldDB" id="Q9AMK0"/>
<accession>Q9AMK0</accession>
<name>Q9AMK0_9XANT</name>
<organism evidence="1">
    <name type="scientific">Xanthomonas sp. CIP 102397</name>
    <dbReference type="NCBI Taxonomy" id="149697"/>
    <lineage>
        <taxon>Bacteria</taxon>
        <taxon>Pseudomonadati</taxon>
        <taxon>Pseudomonadota</taxon>
        <taxon>Gammaproteobacteria</taxon>
        <taxon>Lysobacterales</taxon>
        <taxon>Lysobacteraceae</taxon>
        <taxon>Xanthomonas</taxon>
    </lineage>
</organism>
<protein>
    <submittedName>
        <fullName evidence="1">Uncharacterized protein</fullName>
    </submittedName>
</protein>
<reference evidence="1" key="1">
    <citation type="journal article" date="2001" name="Proc. Natl. Acad. Sci. U.S.A.">
        <title>The evolutionary history of chromosomal super-integrons provides an ancestry for multi-resistant integrons.</title>
        <authorList>
            <person name="Rowe-Magnus D.A."/>
            <person name="Guerout A.M."/>
            <person name="Ploncard P."/>
            <person name="Dychinco B."/>
            <person name="Davies J."/>
            <person name="Mazel D."/>
        </authorList>
    </citation>
    <scope>NUCLEOTIDE SEQUENCE</scope>
    <source>
        <strain evidence="1">CIP 102397</strain>
    </source>
</reference>
<dbReference type="EMBL" id="AF324484">
    <property type="protein sequence ID" value="AAK07448.1"/>
    <property type="molecule type" value="Genomic_DNA"/>
</dbReference>
<evidence type="ECO:0000313" key="1">
    <source>
        <dbReference type="EMBL" id="AAK07448.1"/>
    </source>
</evidence>
<proteinExistence type="predicted"/>